<dbReference type="KEGG" id="hsr:HSBAA_24040"/>
<evidence type="ECO:0000313" key="1">
    <source>
        <dbReference type="EMBL" id="BBI61098.1"/>
    </source>
</evidence>
<accession>A0A455U9Z6</accession>
<gene>
    <name evidence="1" type="ORF">HSBAA_24040</name>
</gene>
<protein>
    <submittedName>
        <fullName evidence="1">Uncharacterized protein</fullName>
    </submittedName>
</protein>
<evidence type="ECO:0000313" key="2">
    <source>
        <dbReference type="Proteomes" id="UP000320231"/>
    </source>
</evidence>
<sequence length="137" mass="15133">MLVMHLPQTPWLKAVETQREAPAAIPDWLADVPNGRLRLAEIAMGPRRFGPLTAYWKTDDERFSLTPVGLTLGQLSARGELHWEGDAASSHTWADISIQGGDIGTALERLDQPVAMRSRSTDVVASLDWPGHPGNWR</sequence>
<dbReference type="Proteomes" id="UP000320231">
    <property type="component" value="Chromosome"/>
</dbReference>
<proteinExistence type="predicted"/>
<dbReference type="EMBL" id="AP019514">
    <property type="protein sequence ID" value="BBI61098.1"/>
    <property type="molecule type" value="Genomic_DNA"/>
</dbReference>
<reference evidence="1 2" key="1">
    <citation type="journal article" date="2019" name="Microbiol. Resour. Announc.">
        <title>Complete Genome Sequence of Halomonas sulfidaeris Strain Esulfide1 Isolated from a Metal Sulfide Rock at a Depth of 2,200 Meters, Obtained Using Nanopore Sequencing.</title>
        <authorList>
            <person name="Saito M."/>
            <person name="Nishigata A."/>
            <person name="Galipon J."/>
            <person name="Arakawa K."/>
        </authorList>
    </citation>
    <scope>NUCLEOTIDE SEQUENCE [LARGE SCALE GENOMIC DNA]</scope>
    <source>
        <strain evidence="1 2">ATCC BAA-803</strain>
    </source>
</reference>
<dbReference type="AlphaFoldDB" id="A0A455U9Z6"/>
<name>A0A455U9Z6_9GAMM</name>
<organism evidence="1 2">
    <name type="scientific">Vreelandella sulfidaeris</name>
    <dbReference type="NCBI Taxonomy" id="115553"/>
    <lineage>
        <taxon>Bacteria</taxon>
        <taxon>Pseudomonadati</taxon>
        <taxon>Pseudomonadota</taxon>
        <taxon>Gammaproteobacteria</taxon>
        <taxon>Oceanospirillales</taxon>
        <taxon>Halomonadaceae</taxon>
        <taxon>Vreelandella</taxon>
    </lineage>
</organism>